<name>A0A1H0WWG0_9BACI</name>
<sequence length="165" mass="19166">MSATKIIDLLRKLLTLHSALHQLAMKKTEILKTGDIPSLDEHLKEEQKYILAIRQIEHERVEIMQVEFHRLGTPQSDQTLTKYIETINEPERTNLIQLQQELVEKITQLKTQNELNQQLTSQSLQVVNMTLDTILPKPKELNYGNPLNAPQEKNTQRRSMFDSQA</sequence>
<keyword evidence="1" id="KW-1005">Bacterial flagellum biogenesis</keyword>
<dbReference type="AlphaFoldDB" id="A0A1H0WWG0"/>
<evidence type="ECO:0000256" key="2">
    <source>
        <dbReference type="SAM" id="MobiDB-lite"/>
    </source>
</evidence>
<reference evidence="4" key="1">
    <citation type="submission" date="2016-10" db="EMBL/GenBank/DDBJ databases">
        <authorList>
            <person name="Varghese N."/>
            <person name="Submissions S."/>
        </authorList>
    </citation>
    <scope>NUCLEOTIDE SEQUENCE [LARGE SCALE GENOMIC DNA]</scope>
    <source>
        <strain evidence="4">IBRC-M10078</strain>
    </source>
</reference>
<dbReference type="Proteomes" id="UP000199159">
    <property type="component" value="Unassembled WGS sequence"/>
</dbReference>
<feature type="region of interest" description="Disordered" evidence="2">
    <location>
        <begin position="137"/>
        <end position="165"/>
    </location>
</feature>
<dbReference type="Gene3D" id="1.20.58.300">
    <property type="entry name" value="FlgN-like"/>
    <property type="match status" value="1"/>
</dbReference>
<protein>
    <submittedName>
        <fullName evidence="3">FlgN protein</fullName>
    </submittedName>
</protein>
<keyword evidence="4" id="KW-1185">Reference proteome</keyword>
<dbReference type="Pfam" id="PF05130">
    <property type="entry name" value="FlgN"/>
    <property type="match status" value="1"/>
</dbReference>
<dbReference type="EMBL" id="FNJU01000017">
    <property type="protein sequence ID" value="SDP95041.1"/>
    <property type="molecule type" value="Genomic_DNA"/>
</dbReference>
<accession>A0A1H0WWG0</accession>
<dbReference type="STRING" id="930152.SAMN05216565_11757"/>
<proteinExistence type="predicted"/>
<gene>
    <name evidence="3" type="ORF">SAMN05216565_11757</name>
</gene>
<dbReference type="InterPro" id="IPR007809">
    <property type="entry name" value="FlgN-like"/>
</dbReference>
<evidence type="ECO:0000256" key="1">
    <source>
        <dbReference type="ARBA" id="ARBA00022795"/>
    </source>
</evidence>
<dbReference type="OrthoDB" id="2381500at2"/>
<dbReference type="InterPro" id="IPR036679">
    <property type="entry name" value="FlgN-like_sf"/>
</dbReference>
<organism evidence="3 4">
    <name type="scientific">Litchfieldia salsa</name>
    <dbReference type="NCBI Taxonomy" id="930152"/>
    <lineage>
        <taxon>Bacteria</taxon>
        <taxon>Bacillati</taxon>
        <taxon>Bacillota</taxon>
        <taxon>Bacilli</taxon>
        <taxon>Bacillales</taxon>
        <taxon>Bacillaceae</taxon>
        <taxon>Litchfieldia</taxon>
    </lineage>
</organism>
<evidence type="ECO:0000313" key="3">
    <source>
        <dbReference type="EMBL" id="SDP95041.1"/>
    </source>
</evidence>
<evidence type="ECO:0000313" key="4">
    <source>
        <dbReference type="Proteomes" id="UP000199159"/>
    </source>
</evidence>
<dbReference type="RefSeq" id="WP_090859251.1">
    <property type="nucleotide sequence ID" value="NZ_FNJU01000017.1"/>
</dbReference>
<dbReference type="SUPFAM" id="SSF140566">
    <property type="entry name" value="FlgN-like"/>
    <property type="match status" value="1"/>
</dbReference>
<dbReference type="GO" id="GO:0044780">
    <property type="term" value="P:bacterial-type flagellum assembly"/>
    <property type="evidence" value="ECO:0007669"/>
    <property type="project" value="InterPro"/>
</dbReference>
<feature type="compositionally biased region" description="Polar residues" evidence="2">
    <location>
        <begin position="151"/>
        <end position="165"/>
    </location>
</feature>